<dbReference type="InterPro" id="IPR036291">
    <property type="entry name" value="NAD(P)-bd_dom_sf"/>
</dbReference>
<dbReference type="EMBL" id="JAPFFF010000014">
    <property type="protein sequence ID" value="KAK8870725.1"/>
    <property type="molecule type" value="Genomic_DNA"/>
</dbReference>
<keyword evidence="7" id="KW-1185">Reference proteome</keyword>
<dbReference type="Pfam" id="PF00056">
    <property type="entry name" value="Ldh_1_N"/>
    <property type="match status" value="1"/>
</dbReference>
<dbReference type="Proteomes" id="UP001470230">
    <property type="component" value="Unassembled WGS sequence"/>
</dbReference>
<evidence type="ECO:0000259" key="5">
    <source>
        <dbReference type="Pfam" id="PF02866"/>
    </source>
</evidence>
<feature type="domain" description="Lactate/malate dehydrogenase C-terminal" evidence="5">
    <location>
        <begin position="156"/>
        <end position="329"/>
    </location>
</feature>
<dbReference type="InterPro" id="IPR001236">
    <property type="entry name" value="Lactate/malate_DH_N"/>
</dbReference>
<dbReference type="PIRSF" id="PIRSF000102">
    <property type="entry name" value="Lac_mal_DH"/>
    <property type="match status" value="1"/>
</dbReference>
<dbReference type="InterPro" id="IPR001557">
    <property type="entry name" value="L-lactate/malate_DH"/>
</dbReference>
<dbReference type="Gene3D" id="3.40.50.720">
    <property type="entry name" value="NAD(P)-binding Rossmann-like Domain"/>
    <property type="match status" value="1"/>
</dbReference>
<dbReference type="Pfam" id="PF02866">
    <property type="entry name" value="Ldh_1_C"/>
    <property type="match status" value="1"/>
</dbReference>
<evidence type="ECO:0000259" key="4">
    <source>
        <dbReference type="Pfam" id="PF00056"/>
    </source>
</evidence>
<evidence type="ECO:0000313" key="7">
    <source>
        <dbReference type="Proteomes" id="UP001470230"/>
    </source>
</evidence>
<proteinExistence type="inferred from homology"/>
<sequence length="335" mass="36382">MCVEPANVVITGAAGQIGYVLAFRIANGDLFHNRKVKLHLLEITPVLPKLQGVAMELQDCAFPKLAGVEYTDDAEVAFKDADIVFLVGSFPRKDGMSRADLLGKNGGIFKAQGEALSKAARKTVKVIVVGNPANTNCAIALHYAKNLGPQNFSAMTRLDHNRMKGELAEKAGVPYCNVHRVTIWGNHSNTQVPDTQHAEIELPDGIKKVSELYPKEYLEGEFVQKISTRGGAVIKARGASSAASAANAAICQMHDWINGTRYGDWVSMAIPVPESKPYGIEPGVVYSFPCQIDSHGNVHIVEGLSINDFVRGKMEVSLKELQEEKATAWKELGIQ</sequence>
<evidence type="ECO:0000256" key="2">
    <source>
        <dbReference type="ARBA" id="ARBA00023002"/>
    </source>
</evidence>
<dbReference type="Gene3D" id="3.90.110.10">
    <property type="entry name" value="Lactate dehydrogenase/glycoside hydrolase, family 4, C-terminal"/>
    <property type="match status" value="1"/>
</dbReference>
<evidence type="ECO:0000256" key="3">
    <source>
        <dbReference type="RuleBase" id="RU003369"/>
    </source>
</evidence>
<dbReference type="CDD" id="cd00704">
    <property type="entry name" value="MDH"/>
    <property type="match status" value="1"/>
</dbReference>
<organism evidence="6 7">
    <name type="scientific">Tritrichomonas musculus</name>
    <dbReference type="NCBI Taxonomy" id="1915356"/>
    <lineage>
        <taxon>Eukaryota</taxon>
        <taxon>Metamonada</taxon>
        <taxon>Parabasalia</taxon>
        <taxon>Tritrichomonadida</taxon>
        <taxon>Tritrichomonadidae</taxon>
        <taxon>Tritrichomonas</taxon>
    </lineage>
</organism>
<dbReference type="NCBIfam" id="TIGR01759">
    <property type="entry name" value="MalateDH-SF1"/>
    <property type="match status" value="1"/>
</dbReference>
<dbReference type="SUPFAM" id="SSF51735">
    <property type="entry name" value="NAD(P)-binding Rossmann-fold domains"/>
    <property type="match status" value="1"/>
</dbReference>
<evidence type="ECO:0008006" key="8">
    <source>
        <dbReference type="Google" id="ProtNLM"/>
    </source>
</evidence>
<comment type="caution">
    <text evidence="6">The sequence shown here is derived from an EMBL/GenBank/DDBJ whole genome shotgun (WGS) entry which is preliminary data.</text>
</comment>
<feature type="domain" description="Lactate/malate dehydrogenase N-terminal" evidence="4">
    <location>
        <begin position="7"/>
        <end position="151"/>
    </location>
</feature>
<keyword evidence="2 3" id="KW-0560">Oxidoreductase</keyword>
<dbReference type="PANTHER" id="PTHR23382">
    <property type="entry name" value="MALATE DEHYDROGENASE"/>
    <property type="match status" value="1"/>
</dbReference>
<gene>
    <name evidence="6" type="ORF">M9Y10_008612</name>
</gene>
<accession>A0ABR2IYM6</accession>
<comment type="similarity">
    <text evidence="1">Belongs to the LDH/MDH superfamily. MDH type 2 family.</text>
</comment>
<dbReference type="InterPro" id="IPR010945">
    <property type="entry name" value="Malate_DH_type2"/>
</dbReference>
<reference evidence="6 7" key="1">
    <citation type="submission" date="2024-04" db="EMBL/GenBank/DDBJ databases">
        <title>Tritrichomonas musculus Genome.</title>
        <authorList>
            <person name="Alves-Ferreira E."/>
            <person name="Grigg M."/>
            <person name="Lorenzi H."/>
            <person name="Galac M."/>
        </authorList>
    </citation>
    <scope>NUCLEOTIDE SEQUENCE [LARGE SCALE GENOMIC DNA]</scope>
    <source>
        <strain evidence="6 7">EAF2021</strain>
    </source>
</reference>
<protein>
    <recommendedName>
        <fullName evidence="8">Malate dehydrogenase</fullName>
    </recommendedName>
</protein>
<evidence type="ECO:0000256" key="1">
    <source>
        <dbReference type="ARBA" id="ARBA00009613"/>
    </source>
</evidence>
<dbReference type="SUPFAM" id="SSF56327">
    <property type="entry name" value="LDH C-terminal domain-like"/>
    <property type="match status" value="1"/>
</dbReference>
<evidence type="ECO:0000313" key="6">
    <source>
        <dbReference type="EMBL" id="KAK8870725.1"/>
    </source>
</evidence>
<dbReference type="InterPro" id="IPR022383">
    <property type="entry name" value="Lactate/malate_DH_C"/>
</dbReference>
<dbReference type="InterPro" id="IPR015955">
    <property type="entry name" value="Lactate_DH/Glyco_Ohase_4_C"/>
</dbReference>
<name>A0ABR2IYM6_9EUKA</name>
<dbReference type="NCBIfam" id="NF003916">
    <property type="entry name" value="PRK05442.1"/>
    <property type="match status" value="1"/>
</dbReference>